<dbReference type="Pfam" id="PF00593">
    <property type="entry name" value="TonB_dep_Rec_b-barrel"/>
    <property type="match status" value="1"/>
</dbReference>
<dbReference type="Gene3D" id="2.170.130.10">
    <property type="entry name" value="TonB-dependent receptor, plug domain"/>
    <property type="match status" value="1"/>
</dbReference>
<evidence type="ECO:0000256" key="9">
    <source>
        <dbReference type="ARBA" id="ARBA00023237"/>
    </source>
</evidence>
<name>W0VCC5_9BURK</name>
<evidence type="ECO:0000259" key="14">
    <source>
        <dbReference type="Pfam" id="PF07715"/>
    </source>
</evidence>
<evidence type="ECO:0000313" key="16">
    <source>
        <dbReference type="Proteomes" id="UP000027604"/>
    </source>
</evidence>
<evidence type="ECO:0000256" key="6">
    <source>
        <dbReference type="ARBA" id="ARBA00023077"/>
    </source>
</evidence>
<gene>
    <name evidence="15" type="ORF">GJA_4324</name>
</gene>
<dbReference type="KEGG" id="jag:GJA_4324"/>
<keyword evidence="8 15" id="KW-0675">Receptor</keyword>
<dbReference type="InterPro" id="IPR000531">
    <property type="entry name" value="Beta-barrel_TonB"/>
</dbReference>
<evidence type="ECO:0000256" key="10">
    <source>
        <dbReference type="PROSITE-ProRule" id="PRU01360"/>
    </source>
</evidence>
<dbReference type="PANTHER" id="PTHR47234:SF2">
    <property type="entry name" value="TONB-DEPENDENT RECEPTOR"/>
    <property type="match status" value="1"/>
</dbReference>
<comment type="similarity">
    <text evidence="2 10 11">Belongs to the TonB-dependent receptor family.</text>
</comment>
<dbReference type="eggNOG" id="COG4771">
    <property type="taxonomic scope" value="Bacteria"/>
</dbReference>
<dbReference type="SUPFAM" id="SSF56935">
    <property type="entry name" value="Porins"/>
    <property type="match status" value="1"/>
</dbReference>
<dbReference type="STRING" id="1349767.GJA_4324"/>
<evidence type="ECO:0000256" key="5">
    <source>
        <dbReference type="ARBA" id="ARBA00022692"/>
    </source>
</evidence>
<dbReference type="EMBL" id="HG322949">
    <property type="protein sequence ID" value="CDG84932.1"/>
    <property type="molecule type" value="Genomic_DNA"/>
</dbReference>
<feature type="domain" description="TonB-dependent receptor-like beta-barrel" evidence="13">
    <location>
        <begin position="343"/>
        <end position="867"/>
    </location>
</feature>
<dbReference type="PATRIC" id="fig|1349767.4.peg.886"/>
<accession>W0VCC5</accession>
<dbReference type="GO" id="GO:0009279">
    <property type="term" value="C:cell outer membrane"/>
    <property type="evidence" value="ECO:0007669"/>
    <property type="project" value="UniProtKB-SubCell"/>
</dbReference>
<comment type="subcellular location">
    <subcellularLocation>
        <location evidence="1 10">Cell outer membrane</location>
        <topology evidence="1 10">Multi-pass membrane protein</topology>
    </subcellularLocation>
</comment>
<keyword evidence="4 10" id="KW-1134">Transmembrane beta strand</keyword>
<sequence length="905" mass="96507">MMMETVLSRSLRLMFSGSAVVVSLGLLAQPAMAEDAPVQRVEITGSAIKRIDAETSVPVTVIKMDDLKKDGVTTIEQIMSTLSSAQATQTTSQVVGKSTGGASFANLRGIGANKTLILLNGRRLANNALDSSAPDLNLIPFAAIERVEVLRDGASSLYGSDAVGGVINFITRKDFQGGVVTVGGDTPQRAGGSSNSTNIAYGIGDMAKDGFNLFAVLDHQEQHRIGGTQRPFNSRYAGGLSPTTSPANYFQGGNSGNPAGGNCGSTPNLISDGGSGCQETTSSFVDYVPKSERTTGLIKGTLKLNENHELGIEYLGSQSKVQSQIAPLPYGGLIQNIRRPDGTLNPYYPGNGNFTPNIPLDPNFSVANMPAGAKPGFVHTKWRDLPNGTRSDENINKQQRLVVSLTGVLAGWDYNAALTYNENKVDENLYGYSDGGIITKGVRDGVINPYGPQDAAGTALLNSAALSGRVQSAKGTTTGADFNASRELSDWLGAGRPAALAIGAQTSHESFTNTADPVLAAKVIASTGIDPNTNNTGSRNVSALFSELNVPITKMLDVTAAVRYDKYSDFGSTTNPKVSFRLQPNKQVLLRGSYSTGFRAPSLYELYSAPTFTSVSQQNDPVNCPGGVPAPGKPRAANCNQQFQAMIGGNKNLNPEKSKNATLGIVIEPINNLTVSADLWAIELKHSISFLSENDIFANPTQYASTYHRNASGDLATDGSQCPDPATCGYIDQRNLNLGGVQTNGVDLGSTYRWRSAAWGTYAVAMNATYVHKYQYQNTEGGDWVQGVGAYTGKNGPVFRWQNNITLNWNKGDFGAGLAAHYKSGYVDAQTQFNKTNNVVASYTTFDGYGSWTAFKGFTLTAGVRNLFDRDPPLSYQTDAFQAGYDPRFSDPTGRTFYLRGSYSF</sequence>
<evidence type="ECO:0000256" key="1">
    <source>
        <dbReference type="ARBA" id="ARBA00004571"/>
    </source>
</evidence>
<dbReference type="PANTHER" id="PTHR47234">
    <property type="match status" value="1"/>
</dbReference>
<dbReference type="Gene3D" id="2.40.170.20">
    <property type="entry name" value="TonB-dependent receptor, beta-barrel domain"/>
    <property type="match status" value="1"/>
</dbReference>
<dbReference type="InterPro" id="IPR039426">
    <property type="entry name" value="TonB-dep_rcpt-like"/>
</dbReference>
<feature type="chain" id="PRO_5004797839" evidence="12">
    <location>
        <begin position="34"/>
        <end position="905"/>
    </location>
</feature>
<keyword evidence="16" id="KW-1185">Reference proteome</keyword>
<feature type="signal peptide" evidence="12">
    <location>
        <begin position="1"/>
        <end position="33"/>
    </location>
</feature>
<evidence type="ECO:0000256" key="7">
    <source>
        <dbReference type="ARBA" id="ARBA00023136"/>
    </source>
</evidence>
<dbReference type="Proteomes" id="UP000027604">
    <property type="component" value="Chromosome I"/>
</dbReference>
<keyword evidence="9 10" id="KW-0998">Cell outer membrane</keyword>
<keyword evidence="7 10" id="KW-0472">Membrane</keyword>
<dbReference type="RefSeq" id="WP_038495812.1">
    <property type="nucleotide sequence ID" value="NZ_BCTH01000074.1"/>
</dbReference>
<dbReference type="AlphaFoldDB" id="W0VCC5"/>
<dbReference type="HOGENOM" id="CLU_010745_0_1_4"/>
<keyword evidence="5 10" id="KW-0812">Transmembrane</keyword>
<dbReference type="Pfam" id="PF07715">
    <property type="entry name" value="Plug"/>
    <property type="match status" value="1"/>
</dbReference>
<evidence type="ECO:0000256" key="2">
    <source>
        <dbReference type="ARBA" id="ARBA00009810"/>
    </source>
</evidence>
<reference evidence="15 16" key="1">
    <citation type="journal article" date="2015" name="Genome Announc.">
        <title>Genome Sequence of Mushroom Soft-Rot Pathogen Janthinobacterium agaricidamnosum.</title>
        <authorList>
            <person name="Graupner K."/>
            <person name="Lackner G."/>
            <person name="Hertweck C."/>
        </authorList>
    </citation>
    <scope>NUCLEOTIDE SEQUENCE [LARGE SCALE GENOMIC DNA]</scope>
    <source>
        <strain evidence="16">NBRC 102515 / DSM 9628</strain>
    </source>
</reference>
<dbReference type="OrthoDB" id="8530571at2"/>
<keyword evidence="6 11" id="KW-0798">TonB box</keyword>
<evidence type="ECO:0000256" key="3">
    <source>
        <dbReference type="ARBA" id="ARBA00022448"/>
    </source>
</evidence>
<dbReference type="InterPro" id="IPR037066">
    <property type="entry name" value="Plug_dom_sf"/>
</dbReference>
<keyword evidence="3 10" id="KW-0813">Transport</keyword>
<evidence type="ECO:0000259" key="13">
    <source>
        <dbReference type="Pfam" id="PF00593"/>
    </source>
</evidence>
<evidence type="ECO:0000256" key="4">
    <source>
        <dbReference type="ARBA" id="ARBA00022452"/>
    </source>
</evidence>
<keyword evidence="12" id="KW-0732">Signal</keyword>
<protein>
    <submittedName>
        <fullName evidence="15">TonB-dependent Receptor Plug domain protein</fullName>
    </submittedName>
</protein>
<evidence type="ECO:0000256" key="12">
    <source>
        <dbReference type="SAM" id="SignalP"/>
    </source>
</evidence>
<dbReference type="CDD" id="cd01347">
    <property type="entry name" value="ligand_gated_channel"/>
    <property type="match status" value="1"/>
</dbReference>
<evidence type="ECO:0000256" key="11">
    <source>
        <dbReference type="RuleBase" id="RU003357"/>
    </source>
</evidence>
<dbReference type="InterPro" id="IPR012910">
    <property type="entry name" value="Plug_dom"/>
</dbReference>
<organism evidence="15 16">
    <name type="scientific">Janthinobacterium agaricidamnosum NBRC 102515 = DSM 9628</name>
    <dbReference type="NCBI Taxonomy" id="1349767"/>
    <lineage>
        <taxon>Bacteria</taxon>
        <taxon>Pseudomonadati</taxon>
        <taxon>Pseudomonadota</taxon>
        <taxon>Betaproteobacteria</taxon>
        <taxon>Burkholderiales</taxon>
        <taxon>Oxalobacteraceae</taxon>
        <taxon>Janthinobacterium</taxon>
    </lineage>
</organism>
<dbReference type="InterPro" id="IPR036942">
    <property type="entry name" value="Beta-barrel_TonB_sf"/>
</dbReference>
<dbReference type="PROSITE" id="PS52016">
    <property type="entry name" value="TONB_DEPENDENT_REC_3"/>
    <property type="match status" value="1"/>
</dbReference>
<feature type="domain" description="TonB-dependent receptor plug" evidence="14">
    <location>
        <begin position="54"/>
        <end position="166"/>
    </location>
</feature>
<evidence type="ECO:0000313" key="15">
    <source>
        <dbReference type="EMBL" id="CDG84932.1"/>
    </source>
</evidence>
<evidence type="ECO:0000256" key="8">
    <source>
        <dbReference type="ARBA" id="ARBA00023170"/>
    </source>
</evidence>
<proteinExistence type="inferred from homology"/>